<protein>
    <submittedName>
        <fullName evidence="2">Uncharacterized protein</fullName>
    </submittedName>
</protein>
<sequence length="102" mass="10726">MRADSCCFFAGDRRYASGAMRATSRLSAQRGQFRRDTTAKLIAIEPVTARGGVSSSASPKRKRRLRPSTRAARRSGAGASGSTRLSSATAVSHEISVGHSAA</sequence>
<feature type="compositionally biased region" description="Basic residues" evidence="1">
    <location>
        <begin position="59"/>
        <end position="73"/>
    </location>
</feature>
<dbReference type="KEGG" id="bam:Bamb_3997"/>
<keyword evidence="3" id="KW-1185">Reference proteome</keyword>
<dbReference type="AlphaFoldDB" id="Q0B8H2"/>
<evidence type="ECO:0000313" key="2">
    <source>
        <dbReference type="EMBL" id="ABI89551.1"/>
    </source>
</evidence>
<gene>
    <name evidence="2" type="ordered locus">Bamb_3997</name>
</gene>
<evidence type="ECO:0000313" key="3">
    <source>
        <dbReference type="Proteomes" id="UP000000662"/>
    </source>
</evidence>
<organism evidence="2 3">
    <name type="scientific">Burkholderia ambifaria (strain ATCC BAA-244 / DSM 16087 / CCUG 44356 / LMG 19182 / AMMD)</name>
    <name type="common">Burkholderia cepacia (strain AMMD)</name>
    <dbReference type="NCBI Taxonomy" id="339670"/>
    <lineage>
        <taxon>Bacteria</taxon>
        <taxon>Pseudomonadati</taxon>
        <taxon>Pseudomonadota</taxon>
        <taxon>Betaproteobacteria</taxon>
        <taxon>Burkholderiales</taxon>
        <taxon>Burkholderiaceae</taxon>
        <taxon>Burkholderia</taxon>
        <taxon>Burkholderia cepacia complex</taxon>
    </lineage>
</organism>
<feature type="region of interest" description="Disordered" evidence="1">
    <location>
        <begin position="48"/>
        <end position="102"/>
    </location>
</feature>
<dbReference type="Proteomes" id="UP000000662">
    <property type="component" value="Chromosome 2"/>
</dbReference>
<name>Q0B8H2_BURCM</name>
<dbReference type="EMBL" id="CP000441">
    <property type="protein sequence ID" value="ABI89551.1"/>
    <property type="molecule type" value="Genomic_DNA"/>
</dbReference>
<evidence type="ECO:0000256" key="1">
    <source>
        <dbReference type="SAM" id="MobiDB-lite"/>
    </source>
</evidence>
<reference evidence="2" key="1">
    <citation type="submission" date="2006-08" db="EMBL/GenBank/DDBJ databases">
        <title>Complete sequence of Chromosome 2 of Burkholderia cepacia AMMD.</title>
        <authorList>
            <consortium name="US DOE Joint Genome Institute"/>
            <person name="Copeland A."/>
            <person name="Lucas S."/>
            <person name="Lapidus A."/>
            <person name="Barry K."/>
            <person name="Detter J.C."/>
            <person name="Glavina del Rio T."/>
            <person name="Hammon N."/>
            <person name="Israni S."/>
            <person name="Pitluck S."/>
            <person name="Bruce D."/>
            <person name="Chain P."/>
            <person name="Malfatti S."/>
            <person name="Shin M."/>
            <person name="Vergez L."/>
            <person name="Schmutz J."/>
            <person name="Larimer F."/>
            <person name="Land M."/>
            <person name="Hauser L."/>
            <person name="Kyrpides N."/>
            <person name="Kim E."/>
            <person name="Parke J."/>
            <person name="Coenye T."/>
            <person name="Konstantinidis K."/>
            <person name="Ramette A."/>
            <person name="Tiedje J."/>
            <person name="Richardson P."/>
        </authorList>
    </citation>
    <scope>NUCLEOTIDE SEQUENCE</scope>
    <source>
        <strain evidence="2">AMMD</strain>
    </source>
</reference>
<accession>Q0B8H2</accession>
<feature type="compositionally biased region" description="Low complexity" evidence="1">
    <location>
        <begin position="74"/>
        <end position="90"/>
    </location>
</feature>
<proteinExistence type="predicted"/>